<dbReference type="RefSeq" id="WP_077691185.1">
    <property type="nucleotide sequence ID" value="NZ_MCOK01000001.1"/>
</dbReference>
<comment type="caution">
    <text evidence="3">The sequence shown here is derived from an EMBL/GenBank/DDBJ whole genome shotgun (WGS) entry which is preliminary data.</text>
</comment>
<name>A0A1V3C2T8_9ACTN</name>
<sequence>MAPAPWNTHTVEFGPDIVTKRFRPGARGRCAREWRALTLLATHAPGMAPEPLAVDFEATEPVVVMSRLHGEPLRGQVLDTVRTASLAETVAELHTAVPADVLAHLPPRPEQQQGVLAFVRTWAPWVRSGAGDRVARAMDAGLSWLARSTLENAARPRVPPAFGPGDGNLANYLWDGTRVRVVDFEDSGSSDRAFELAEITEHVGSWVETPLDVAAFLGGFDLTPAESFRLSECRRLLALVWLLLLCRDERSERRNPPGTADRQAERLSDLLVRPSGTE</sequence>
<proteinExistence type="predicted"/>
<reference evidence="4" key="1">
    <citation type="submission" date="2016-08" db="EMBL/GenBank/DDBJ databases">
        <authorList>
            <person name="Tokovenko B."/>
            <person name="Kalinowski J."/>
        </authorList>
    </citation>
    <scope>NUCLEOTIDE SEQUENCE [LARGE SCALE GENOMIC DNA]</scope>
    <source>
        <strain evidence="4">UTMC102</strain>
    </source>
</reference>
<evidence type="ECO:0000313" key="4">
    <source>
        <dbReference type="Proteomes" id="UP000189004"/>
    </source>
</evidence>
<dbReference type="Pfam" id="PF01636">
    <property type="entry name" value="APH"/>
    <property type="match status" value="1"/>
</dbReference>
<dbReference type="GO" id="GO:0016740">
    <property type="term" value="F:transferase activity"/>
    <property type="evidence" value="ECO:0007669"/>
    <property type="project" value="UniProtKB-KW"/>
</dbReference>
<dbReference type="Proteomes" id="UP000189004">
    <property type="component" value="Unassembled WGS sequence"/>
</dbReference>
<dbReference type="SUPFAM" id="SSF56112">
    <property type="entry name" value="Protein kinase-like (PK-like)"/>
    <property type="match status" value="1"/>
</dbReference>
<feature type="domain" description="Aminoglycoside phosphotransferase" evidence="2">
    <location>
        <begin position="16"/>
        <end position="215"/>
    </location>
</feature>
<dbReference type="EMBL" id="MCOK01000001">
    <property type="protein sequence ID" value="OOC54769.1"/>
    <property type="molecule type" value="Genomic_DNA"/>
</dbReference>
<dbReference type="InterPro" id="IPR002575">
    <property type="entry name" value="Aminoglycoside_PTrfase"/>
</dbReference>
<evidence type="ECO:0000256" key="1">
    <source>
        <dbReference type="SAM" id="MobiDB-lite"/>
    </source>
</evidence>
<evidence type="ECO:0000313" key="3">
    <source>
        <dbReference type="EMBL" id="OOC54769.1"/>
    </source>
</evidence>
<keyword evidence="4" id="KW-1185">Reference proteome</keyword>
<accession>A0A1V3C2T8</accession>
<gene>
    <name evidence="3" type="ORF">NOSIN_13920</name>
</gene>
<dbReference type="AlphaFoldDB" id="A0A1V3C2T8"/>
<dbReference type="STRING" id="501010.NOSIN_13920"/>
<dbReference type="Gene3D" id="3.90.1200.10">
    <property type="match status" value="1"/>
</dbReference>
<dbReference type="InterPro" id="IPR011009">
    <property type="entry name" value="Kinase-like_dom_sf"/>
</dbReference>
<evidence type="ECO:0000259" key="2">
    <source>
        <dbReference type="Pfam" id="PF01636"/>
    </source>
</evidence>
<dbReference type="OrthoDB" id="3383851at2"/>
<organism evidence="3 4">
    <name type="scientific">Nocardiopsis sinuspersici</name>
    <dbReference type="NCBI Taxonomy" id="501010"/>
    <lineage>
        <taxon>Bacteria</taxon>
        <taxon>Bacillati</taxon>
        <taxon>Actinomycetota</taxon>
        <taxon>Actinomycetes</taxon>
        <taxon>Streptosporangiales</taxon>
        <taxon>Nocardiopsidaceae</taxon>
        <taxon>Nocardiopsis</taxon>
    </lineage>
</organism>
<protein>
    <submittedName>
        <fullName evidence="3">Phosphotransferase</fullName>
    </submittedName>
</protein>
<keyword evidence="3" id="KW-0808">Transferase</keyword>
<feature type="region of interest" description="Disordered" evidence="1">
    <location>
        <begin position="251"/>
        <end position="278"/>
    </location>
</feature>